<gene>
    <name evidence="1" type="ORF">DERYTH_LOCUS22657</name>
</gene>
<feature type="non-terminal residue" evidence="1">
    <location>
        <position position="47"/>
    </location>
</feature>
<protein>
    <submittedName>
        <fullName evidence="1">1942_t:CDS:1</fullName>
    </submittedName>
</protein>
<organism evidence="1 2">
    <name type="scientific">Dentiscutata erythropus</name>
    <dbReference type="NCBI Taxonomy" id="1348616"/>
    <lineage>
        <taxon>Eukaryota</taxon>
        <taxon>Fungi</taxon>
        <taxon>Fungi incertae sedis</taxon>
        <taxon>Mucoromycota</taxon>
        <taxon>Glomeromycotina</taxon>
        <taxon>Glomeromycetes</taxon>
        <taxon>Diversisporales</taxon>
        <taxon>Gigasporaceae</taxon>
        <taxon>Dentiscutata</taxon>
    </lineage>
</organism>
<feature type="non-terminal residue" evidence="1">
    <location>
        <position position="1"/>
    </location>
</feature>
<dbReference type="EMBL" id="CAJVPY010032046">
    <property type="protein sequence ID" value="CAG8797322.1"/>
    <property type="molecule type" value="Genomic_DNA"/>
</dbReference>
<proteinExistence type="predicted"/>
<comment type="caution">
    <text evidence="1">The sequence shown here is derived from an EMBL/GenBank/DDBJ whole genome shotgun (WGS) entry which is preliminary data.</text>
</comment>
<dbReference type="Proteomes" id="UP000789405">
    <property type="component" value="Unassembled WGS sequence"/>
</dbReference>
<name>A0A9N9JWS5_9GLOM</name>
<evidence type="ECO:0000313" key="1">
    <source>
        <dbReference type="EMBL" id="CAG8797322.1"/>
    </source>
</evidence>
<accession>A0A9N9JWS5</accession>
<dbReference type="AlphaFoldDB" id="A0A9N9JWS5"/>
<sequence length="47" mass="5551">FQDWVNMSDPIFRLNNNQNKSILAKEDINMNFENSFLVQDMLSNSDL</sequence>
<evidence type="ECO:0000313" key="2">
    <source>
        <dbReference type="Proteomes" id="UP000789405"/>
    </source>
</evidence>
<keyword evidence="2" id="KW-1185">Reference proteome</keyword>
<reference evidence="1" key="1">
    <citation type="submission" date="2021-06" db="EMBL/GenBank/DDBJ databases">
        <authorList>
            <person name="Kallberg Y."/>
            <person name="Tangrot J."/>
            <person name="Rosling A."/>
        </authorList>
    </citation>
    <scope>NUCLEOTIDE SEQUENCE</scope>
    <source>
        <strain evidence="1">MA453B</strain>
    </source>
</reference>